<evidence type="ECO:0000313" key="3">
    <source>
        <dbReference type="EMBL" id="MBD3145634.1"/>
    </source>
</evidence>
<dbReference type="Proteomes" id="UP000653231">
    <property type="component" value="Unassembled WGS sequence"/>
</dbReference>
<feature type="transmembrane region" description="Helical" evidence="1">
    <location>
        <begin position="47"/>
        <end position="66"/>
    </location>
</feature>
<dbReference type="Gene3D" id="3.20.20.100">
    <property type="entry name" value="NADP-dependent oxidoreductase domain"/>
    <property type="match status" value="1"/>
</dbReference>
<accession>A0ABR8L3U5</accession>
<evidence type="ECO:0000259" key="2">
    <source>
        <dbReference type="Pfam" id="PF00248"/>
    </source>
</evidence>
<reference evidence="3 4" key="1">
    <citation type="submission" date="2020-09" db="EMBL/GenBank/DDBJ databases">
        <title>Actinomycete isolated from the Camponotus japonicus Mayr.</title>
        <authorList>
            <person name="Gong X."/>
        </authorList>
    </citation>
    <scope>NUCLEOTIDE SEQUENCE [LARGE SCALE GENOMIC DNA]</scope>
    <source>
        <strain evidence="3 4">2C-HV3</strain>
    </source>
</reference>
<organism evidence="3 4">
    <name type="scientific">Microbispora bryophytorum subsp. camponoti</name>
    <dbReference type="NCBI Taxonomy" id="1677852"/>
    <lineage>
        <taxon>Bacteria</taxon>
        <taxon>Bacillati</taxon>
        <taxon>Actinomycetota</taxon>
        <taxon>Actinomycetes</taxon>
        <taxon>Streptosporangiales</taxon>
        <taxon>Streptosporangiaceae</taxon>
        <taxon>Microbispora</taxon>
    </lineage>
</organism>
<keyword evidence="1" id="KW-0812">Transmembrane</keyword>
<dbReference type="EMBL" id="JACXRZ010000015">
    <property type="protein sequence ID" value="MBD3145634.1"/>
    <property type="molecule type" value="Genomic_DNA"/>
</dbReference>
<proteinExistence type="predicted"/>
<dbReference type="PANTHER" id="PTHR43364:SF18">
    <property type="entry name" value="OXIDOREDUCTASE"/>
    <property type="match status" value="1"/>
</dbReference>
<keyword evidence="1" id="KW-0472">Membrane</keyword>
<comment type="caution">
    <text evidence="3">The sequence shown here is derived from an EMBL/GenBank/DDBJ whole genome shotgun (WGS) entry which is preliminary data.</text>
</comment>
<name>A0ABR8L3U5_9ACTN</name>
<sequence>MDPLQLHWFDTATPLDETLSALDALVHAGKVRYVGCCSFLAYQMAQAVFVTLGAVLAASSVVLLRLPADRGG</sequence>
<keyword evidence="4" id="KW-1185">Reference proteome</keyword>
<keyword evidence="1" id="KW-1133">Transmembrane helix</keyword>
<protein>
    <submittedName>
        <fullName evidence="3">Aldo/keto reductase</fullName>
    </submittedName>
</protein>
<evidence type="ECO:0000313" key="4">
    <source>
        <dbReference type="Proteomes" id="UP000653231"/>
    </source>
</evidence>
<dbReference type="Pfam" id="PF00248">
    <property type="entry name" value="Aldo_ket_red"/>
    <property type="match status" value="1"/>
</dbReference>
<evidence type="ECO:0000256" key="1">
    <source>
        <dbReference type="SAM" id="Phobius"/>
    </source>
</evidence>
<gene>
    <name evidence="3" type="ORF">IEQ31_20920</name>
</gene>
<dbReference type="InterPro" id="IPR050523">
    <property type="entry name" value="AKR_Detox_Biosynth"/>
</dbReference>
<dbReference type="InterPro" id="IPR036812">
    <property type="entry name" value="NAD(P)_OxRdtase_dom_sf"/>
</dbReference>
<feature type="domain" description="NADP-dependent oxidoreductase" evidence="2">
    <location>
        <begin position="1"/>
        <end position="47"/>
    </location>
</feature>
<dbReference type="SUPFAM" id="SSF51430">
    <property type="entry name" value="NAD(P)-linked oxidoreductase"/>
    <property type="match status" value="1"/>
</dbReference>
<dbReference type="PANTHER" id="PTHR43364">
    <property type="entry name" value="NADH-SPECIFIC METHYLGLYOXAL REDUCTASE-RELATED"/>
    <property type="match status" value="1"/>
</dbReference>
<dbReference type="InterPro" id="IPR023210">
    <property type="entry name" value="NADP_OxRdtase_dom"/>
</dbReference>